<dbReference type="Pfam" id="PF07714">
    <property type="entry name" value="PK_Tyr_Ser-Thr"/>
    <property type="match status" value="1"/>
</dbReference>
<dbReference type="GO" id="GO:0005524">
    <property type="term" value="F:ATP binding"/>
    <property type="evidence" value="ECO:0007669"/>
    <property type="project" value="InterPro"/>
</dbReference>
<dbReference type="Proteomes" id="UP000636458">
    <property type="component" value="Unassembled WGS sequence"/>
</dbReference>
<evidence type="ECO:0000256" key="2">
    <source>
        <dbReference type="SAM" id="Phobius"/>
    </source>
</evidence>
<feature type="compositionally biased region" description="Low complexity" evidence="1">
    <location>
        <begin position="286"/>
        <end position="299"/>
    </location>
</feature>
<dbReference type="EMBL" id="JAEPES010000001">
    <property type="protein sequence ID" value="MBK4346709.1"/>
    <property type="molecule type" value="Genomic_DNA"/>
</dbReference>
<evidence type="ECO:0000313" key="6">
    <source>
        <dbReference type="Proteomes" id="UP000636458"/>
    </source>
</evidence>
<feature type="compositionally biased region" description="Basic and acidic residues" evidence="1">
    <location>
        <begin position="361"/>
        <end position="372"/>
    </location>
</feature>
<dbReference type="Gene3D" id="3.30.200.20">
    <property type="entry name" value="Phosphorylase Kinase, domain 1"/>
    <property type="match status" value="1"/>
</dbReference>
<evidence type="ECO:0000256" key="1">
    <source>
        <dbReference type="SAM" id="MobiDB-lite"/>
    </source>
</evidence>
<evidence type="ECO:0000313" key="5">
    <source>
        <dbReference type="EMBL" id="MBK4348168.1"/>
    </source>
</evidence>
<dbReference type="AlphaFoldDB" id="A0A934W2Q7"/>
<feature type="region of interest" description="Disordered" evidence="1">
    <location>
        <begin position="286"/>
        <end position="307"/>
    </location>
</feature>
<keyword evidence="2" id="KW-0472">Membrane</keyword>
<keyword evidence="6" id="KW-1185">Reference proteome</keyword>
<dbReference type="InterPro" id="IPR011009">
    <property type="entry name" value="Kinase-like_dom_sf"/>
</dbReference>
<proteinExistence type="predicted"/>
<feature type="transmembrane region" description="Helical" evidence="2">
    <location>
        <begin position="336"/>
        <end position="357"/>
    </location>
</feature>
<dbReference type="RefSeq" id="WP_200555017.1">
    <property type="nucleotide sequence ID" value="NZ_JAEPES010000001.1"/>
</dbReference>
<reference evidence="5" key="1">
    <citation type="submission" date="2021-01" db="EMBL/GenBank/DDBJ databases">
        <title>Lacisediminihabitans sp. nov. strain G11-30, isolated from Antarctic Soil.</title>
        <authorList>
            <person name="Li J."/>
        </authorList>
    </citation>
    <scope>NUCLEOTIDE SEQUENCE</scope>
    <source>
        <strain evidence="5">G11-30</strain>
    </source>
</reference>
<name>A0A934W2Q7_9MICO</name>
<protein>
    <recommendedName>
        <fullName evidence="3">Protein kinase domain-containing protein</fullName>
    </recommendedName>
</protein>
<dbReference type="EMBL" id="JAEPES010000003">
    <property type="protein sequence ID" value="MBK4348168.1"/>
    <property type="molecule type" value="Genomic_DNA"/>
</dbReference>
<keyword evidence="2" id="KW-1133">Transmembrane helix</keyword>
<evidence type="ECO:0000259" key="3">
    <source>
        <dbReference type="PROSITE" id="PS50011"/>
    </source>
</evidence>
<feature type="compositionally biased region" description="Low complexity" evidence="1">
    <location>
        <begin position="373"/>
        <end position="382"/>
    </location>
</feature>
<comment type="caution">
    <text evidence="5">The sequence shown here is derived from an EMBL/GenBank/DDBJ whole genome shotgun (WGS) entry which is preliminary data.</text>
</comment>
<dbReference type="InterPro" id="IPR000719">
    <property type="entry name" value="Prot_kinase_dom"/>
</dbReference>
<dbReference type="SMART" id="SM00220">
    <property type="entry name" value="S_TKc"/>
    <property type="match status" value="1"/>
</dbReference>
<dbReference type="GO" id="GO:0004672">
    <property type="term" value="F:protein kinase activity"/>
    <property type="evidence" value="ECO:0007669"/>
    <property type="project" value="InterPro"/>
</dbReference>
<accession>A0A934W2Q7</accession>
<feature type="region of interest" description="Disordered" evidence="1">
    <location>
        <begin position="361"/>
        <end position="405"/>
    </location>
</feature>
<sequence>MNRMETVGGYRLVRRLGEGARAEVWLGHATRHDDRVAAIKLFRETTLDEQIDIELDAIARCTSRHLLRLDDVGSAPDGRPCLILPRLGTSIARLLGARAAIGMGELVTAAAPVVAAVQELRRVGVVHGAIGPSTVLLDDLGAPVVAAFGYARVVGPAPEALDASSLTPAERHAEPELRIDLTRLCGYVESLAVRAADRRGLRPPAVDDLIGWLGTISGGEGGDGDAFLDELGGRLFDLAPAAPIATDSAPAAPAVVSRHIPVAQMPVTHVPVAHVPVADVPVAHTPGARDLATPAAAPDRAADRLRDRVDVSSVDALRAALGSRIRSALAPVRTPVWIAGGVGLIALLVGVMVVPALGDEGDGRGTSSERAHATPPASVSPARTPPASAPPASTSEGAVPPDATAALAGDDPVAAASALVAGRALCLAARKVACFDGIDQPVSAALESDRYAVRTKTGAAARGARPLPSAPIALVQLLGESAIIGLGQPTATDGAADAPPQTYPASLLIVKTTNGWRIRDLTTGVSP</sequence>
<gene>
    <name evidence="4" type="ORF">IV501_03595</name>
    <name evidence="5" type="ORF">IV501_11030</name>
</gene>
<dbReference type="InterPro" id="IPR001245">
    <property type="entry name" value="Ser-Thr/Tyr_kinase_cat_dom"/>
</dbReference>
<dbReference type="SUPFAM" id="SSF56112">
    <property type="entry name" value="Protein kinase-like (PK-like)"/>
    <property type="match status" value="1"/>
</dbReference>
<dbReference type="PROSITE" id="PS50011">
    <property type="entry name" value="PROTEIN_KINASE_DOM"/>
    <property type="match status" value="1"/>
</dbReference>
<organism evidence="5 6">
    <name type="scientific">Lacisediminihabitans changchengi</name>
    <dbReference type="NCBI Taxonomy" id="2787634"/>
    <lineage>
        <taxon>Bacteria</taxon>
        <taxon>Bacillati</taxon>
        <taxon>Actinomycetota</taxon>
        <taxon>Actinomycetes</taxon>
        <taxon>Micrococcales</taxon>
        <taxon>Microbacteriaceae</taxon>
        <taxon>Lacisediminihabitans</taxon>
    </lineage>
</organism>
<keyword evidence="2" id="KW-0812">Transmembrane</keyword>
<evidence type="ECO:0000313" key="4">
    <source>
        <dbReference type="EMBL" id="MBK4346709.1"/>
    </source>
</evidence>
<dbReference type="Gene3D" id="1.10.510.10">
    <property type="entry name" value="Transferase(Phosphotransferase) domain 1"/>
    <property type="match status" value="1"/>
</dbReference>
<feature type="domain" description="Protein kinase" evidence="3">
    <location>
        <begin position="10"/>
        <end position="255"/>
    </location>
</feature>